<dbReference type="PANTHER" id="PTHR43319">
    <property type="entry name" value="BETA-LACTAMASE-RELATED"/>
    <property type="match status" value="1"/>
</dbReference>
<keyword evidence="3" id="KW-1185">Reference proteome</keyword>
<dbReference type="PANTHER" id="PTHR43319:SF3">
    <property type="entry name" value="BETA-LACTAMASE-RELATED DOMAIN-CONTAINING PROTEIN"/>
    <property type="match status" value="1"/>
</dbReference>
<evidence type="ECO:0000313" key="2">
    <source>
        <dbReference type="EMBL" id="CDH56203.1"/>
    </source>
</evidence>
<proteinExistence type="predicted"/>
<evidence type="ECO:0000259" key="1">
    <source>
        <dbReference type="Pfam" id="PF00144"/>
    </source>
</evidence>
<dbReference type="Pfam" id="PF00144">
    <property type="entry name" value="Beta-lactamase"/>
    <property type="match status" value="1"/>
</dbReference>
<name>A0A068S1D6_9FUNG</name>
<feature type="domain" description="Beta-lactamase-related" evidence="1">
    <location>
        <begin position="58"/>
        <end position="413"/>
    </location>
</feature>
<dbReference type="Gene3D" id="3.40.710.10">
    <property type="entry name" value="DD-peptidase/beta-lactamase superfamily"/>
    <property type="match status" value="1"/>
</dbReference>
<gene>
    <name evidence="2" type="ORF">LCOR_07278.1</name>
</gene>
<comment type="caution">
    <text evidence="2">The sequence shown here is derived from an EMBL/GenBank/DDBJ whole genome shotgun (WGS) entry which is preliminary data.</text>
</comment>
<dbReference type="InterPro" id="IPR052907">
    <property type="entry name" value="Beta-lactamase/esterase"/>
</dbReference>
<dbReference type="STRING" id="1263082.A0A068S1D6"/>
<dbReference type="OrthoDB" id="5946976at2759"/>
<dbReference type="Proteomes" id="UP000027586">
    <property type="component" value="Unassembled WGS sequence"/>
</dbReference>
<dbReference type="SUPFAM" id="SSF56601">
    <property type="entry name" value="beta-lactamase/transpeptidase-like"/>
    <property type="match status" value="1"/>
</dbReference>
<dbReference type="InterPro" id="IPR012338">
    <property type="entry name" value="Beta-lactam/transpept-like"/>
</dbReference>
<dbReference type="EMBL" id="CBTN010000035">
    <property type="protein sequence ID" value="CDH56203.1"/>
    <property type="molecule type" value="Genomic_DNA"/>
</dbReference>
<dbReference type="VEuPathDB" id="FungiDB:LCOR_07278.1"/>
<sequence length="441" mass="48716">MKSSTHFSLRHSIAIVAVVLSGIAIHHVFSQGPFKIPEAPIQLEHVHDDYAHVIDLFKANFKDGHDIGAGVAAYVDGELVLDIQGGWQDVQSGVPYTKDTLNLVYSSTKMMTAIVVAQLVDKGVLSYDEKIATYWPEFAQGNKENVTLGNLMRHEAGVGCLDDIITLAQVQDPEQLSALLASQPHNFNGNLQCSYHGVTGGWYVNEILKRTANCTVDQVAASYMNDYGIEWHLKPHEPEFDNRITRYHLLPRHYEIYNMIRGGVGFARYMWAIIKDKTKVMSKTIGMPGPDAVGPEHITDKKYRQIEMPSISGYTNARSIAKLAAMMANGGKAIVSGEPDLLSTAAYASATEPLDPAFDLILQMPLHMQRGGFPMFEHLEIDGITFNGWAGYGGSVFFWNQEYKIGIGFASNAIVSAMSPDYRSIPLMEAIVKQARLSHHG</sequence>
<dbReference type="InterPro" id="IPR001466">
    <property type="entry name" value="Beta-lactam-related"/>
</dbReference>
<protein>
    <submittedName>
        <fullName evidence="2">Carboxylesterase</fullName>
    </submittedName>
</protein>
<evidence type="ECO:0000313" key="3">
    <source>
        <dbReference type="Proteomes" id="UP000027586"/>
    </source>
</evidence>
<accession>A0A068S1D6</accession>
<dbReference type="AlphaFoldDB" id="A0A068S1D6"/>
<reference evidence="2" key="1">
    <citation type="submission" date="2013-08" db="EMBL/GenBank/DDBJ databases">
        <title>Gene expansion shapes genome architecture in the human pathogen Lichtheimia corymbifera: an evolutionary genomics analysis in the ancient terrestrial Mucorales (Mucoromycotina).</title>
        <authorList>
            <person name="Schwartze V.U."/>
            <person name="Winter S."/>
            <person name="Shelest E."/>
            <person name="Marcet-Houben M."/>
            <person name="Horn F."/>
            <person name="Wehner S."/>
            <person name="Hoffmann K."/>
            <person name="Riege K."/>
            <person name="Sammeth M."/>
            <person name="Nowrousian M."/>
            <person name="Valiante V."/>
            <person name="Linde J."/>
            <person name="Jacobsen I.D."/>
            <person name="Marz M."/>
            <person name="Brakhage A.A."/>
            <person name="Gabaldon T."/>
            <person name="Bocker S."/>
            <person name="Voigt K."/>
        </authorList>
    </citation>
    <scope>NUCLEOTIDE SEQUENCE [LARGE SCALE GENOMIC DNA]</scope>
    <source>
        <strain evidence="2">FSU 9682</strain>
    </source>
</reference>
<organism evidence="2 3">
    <name type="scientific">Lichtheimia corymbifera JMRC:FSU:9682</name>
    <dbReference type="NCBI Taxonomy" id="1263082"/>
    <lineage>
        <taxon>Eukaryota</taxon>
        <taxon>Fungi</taxon>
        <taxon>Fungi incertae sedis</taxon>
        <taxon>Mucoromycota</taxon>
        <taxon>Mucoromycotina</taxon>
        <taxon>Mucoromycetes</taxon>
        <taxon>Mucorales</taxon>
        <taxon>Lichtheimiaceae</taxon>
        <taxon>Lichtheimia</taxon>
    </lineage>
</organism>